<feature type="non-terminal residue" evidence="2">
    <location>
        <position position="74"/>
    </location>
</feature>
<comment type="caution">
    <text evidence="2">The sequence shown here is derived from an EMBL/GenBank/DDBJ whole genome shotgun (WGS) entry which is preliminary data.</text>
</comment>
<proteinExistence type="predicted"/>
<reference evidence="2" key="1">
    <citation type="submission" date="2013-08" db="EMBL/GenBank/DDBJ databases">
        <authorList>
            <person name="Mendez C."/>
            <person name="Richter M."/>
            <person name="Ferrer M."/>
            <person name="Sanchez J."/>
        </authorList>
    </citation>
    <scope>NUCLEOTIDE SEQUENCE</scope>
</reference>
<evidence type="ECO:0000313" key="2">
    <source>
        <dbReference type="EMBL" id="EQD27181.1"/>
    </source>
</evidence>
<protein>
    <recommendedName>
        <fullName evidence="1">YhaN AAA domain-containing protein</fullName>
    </recommendedName>
</protein>
<gene>
    <name evidence="2" type="ORF">B1B_19251</name>
</gene>
<feature type="domain" description="YhaN AAA" evidence="1">
    <location>
        <begin position="3"/>
        <end position="73"/>
    </location>
</feature>
<dbReference type="AlphaFoldDB" id="T0XWK6"/>
<name>T0XWK6_9ZZZZ</name>
<accession>T0XWK6</accession>
<dbReference type="InterPro" id="IPR038734">
    <property type="entry name" value="YhaN_AAA"/>
</dbReference>
<dbReference type="EMBL" id="AUZY01012929">
    <property type="protein sequence ID" value="EQD27181.1"/>
    <property type="molecule type" value="Genomic_DNA"/>
</dbReference>
<reference evidence="2" key="2">
    <citation type="journal article" date="2014" name="ISME J.">
        <title>Microbial stratification in low pH oxic and suboxic macroscopic growths along an acid mine drainage.</title>
        <authorList>
            <person name="Mendez-Garcia C."/>
            <person name="Mesa V."/>
            <person name="Sprenger R.R."/>
            <person name="Richter M."/>
            <person name="Diez M.S."/>
            <person name="Solano J."/>
            <person name="Bargiela R."/>
            <person name="Golyshina O.V."/>
            <person name="Manteca A."/>
            <person name="Ramos J.L."/>
            <person name="Gallego J.R."/>
            <person name="Llorente I."/>
            <person name="Martins Dos Santos V.A."/>
            <person name="Jensen O.N."/>
            <person name="Pelaez A.I."/>
            <person name="Sanchez J."/>
            <person name="Ferrer M."/>
        </authorList>
    </citation>
    <scope>NUCLEOTIDE SEQUENCE</scope>
</reference>
<dbReference type="Pfam" id="PF13514">
    <property type="entry name" value="AAA_27"/>
    <property type="match status" value="1"/>
</dbReference>
<organism evidence="2">
    <name type="scientific">mine drainage metagenome</name>
    <dbReference type="NCBI Taxonomy" id="410659"/>
    <lineage>
        <taxon>unclassified sequences</taxon>
        <taxon>metagenomes</taxon>
        <taxon>ecological metagenomes</taxon>
    </lineage>
</organism>
<evidence type="ECO:0000259" key="1">
    <source>
        <dbReference type="Pfam" id="PF13514"/>
    </source>
</evidence>
<sequence length="74" mass="8062">MGDGALSPFLGGYDRVFFERMFSLDYPRLNEGGRELLEARDDAGQILFSAGTGIAGLRKHLDSIEAKLDGLWGA</sequence>